<keyword evidence="1" id="KW-0732">Signal</keyword>
<gene>
    <name evidence="2" type="ORF">GD597_07055</name>
</gene>
<dbReference type="RefSeq" id="WP_171607136.1">
    <property type="nucleotide sequence ID" value="NZ_WHPF01000004.1"/>
</dbReference>
<keyword evidence="3" id="KW-1185">Reference proteome</keyword>
<dbReference type="Proteomes" id="UP000598971">
    <property type="component" value="Unassembled WGS sequence"/>
</dbReference>
<dbReference type="AlphaFoldDB" id="A0A8J8FBY5"/>
<reference evidence="2" key="1">
    <citation type="submission" date="2019-10" db="EMBL/GenBank/DDBJ databases">
        <title>Draft genome sequence of Panacibacter sp. KCS-6.</title>
        <authorList>
            <person name="Yim K.J."/>
        </authorList>
    </citation>
    <scope>NUCLEOTIDE SEQUENCE</scope>
    <source>
        <strain evidence="2">KCS-6</strain>
    </source>
</reference>
<comment type="caution">
    <text evidence="2">The sequence shown here is derived from an EMBL/GenBank/DDBJ whole genome shotgun (WGS) entry which is preliminary data.</text>
</comment>
<name>A0A8J8FBY5_9BACT</name>
<protein>
    <recommendedName>
        <fullName evidence="4">Type IX secretion system membrane protein PorP/SprF</fullName>
    </recommendedName>
</protein>
<feature type="chain" id="PRO_5035163316" description="Type IX secretion system membrane protein PorP/SprF" evidence="1">
    <location>
        <begin position="19"/>
        <end position="182"/>
    </location>
</feature>
<evidence type="ECO:0008006" key="4">
    <source>
        <dbReference type="Google" id="ProtNLM"/>
    </source>
</evidence>
<accession>A0A8J8FBY5</accession>
<dbReference type="EMBL" id="WHPF01000004">
    <property type="protein sequence ID" value="NNV55211.1"/>
    <property type="molecule type" value="Genomic_DNA"/>
</dbReference>
<sequence>MRSITVFAILLCSLGVKAQIALPLSFMDYNQRQVFVNRNKGNDTVANKKWFFSAYTGVSTSMAFYKGGHATMVSAPMVLQLNHALNKNLYAFANVYAAPGYVNFNRSFLTTNTNKAWPNNGFANSAGYNINAGVQMGLMYVNDQKTFSISGSIGIERNSYPLFPYNQLNNNRPMPVQPSKLY</sequence>
<organism evidence="2 3">
    <name type="scientific">Limnovirga soli</name>
    <dbReference type="NCBI Taxonomy" id="2656915"/>
    <lineage>
        <taxon>Bacteria</taxon>
        <taxon>Pseudomonadati</taxon>
        <taxon>Bacteroidota</taxon>
        <taxon>Chitinophagia</taxon>
        <taxon>Chitinophagales</taxon>
        <taxon>Chitinophagaceae</taxon>
        <taxon>Limnovirga</taxon>
    </lineage>
</organism>
<evidence type="ECO:0000313" key="2">
    <source>
        <dbReference type="EMBL" id="NNV55211.1"/>
    </source>
</evidence>
<evidence type="ECO:0000313" key="3">
    <source>
        <dbReference type="Proteomes" id="UP000598971"/>
    </source>
</evidence>
<proteinExistence type="predicted"/>
<feature type="signal peptide" evidence="1">
    <location>
        <begin position="1"/>
        <end position="18"/>
    </location>
</feature>
<evidence type="ECO:0000256" key="1">
    <source>
        <dbReference type="SAM" id="SignalP"/>
    </source>
</evidence>